<keyword evidence="2" id="KW-1185">Reference proteome</keyword>
<gene>
    <name evidence="1" type="ORF">ELAC_2094</name>
</gene>
<dbReference type="RefSeq" id="WP_098039282.1">
    <property type="nucleotide sequence ID" value="NZ_CWGJ01000028.1"/>
</dbReference>
<name>A0A0H5E7V5_9BACT</name>
<evidence type="ECO:0000313" key="1">
    <source>
        <dbReference type="EMBL" id="CRX39415.1"/>
    </source>
</evidence>
<organism evidence="1 2">
    <name type="scientific">Estrella lausannensis</name>
    <dbReference type="NCBI Taxonomy" id="483423"/>
    <lineage>
        <taxon>Bacteria</taxon>
        <taxon>Pseudomonadati</taxon>
        <taxon>Chlamydiota</taxon>
        <taxon>Chlamydiia</taxon>
        <taxon>Parachlamydiales</taxon>
        <taxon>Candidatus Criblamydiaceae</taxon>
        <taxon>Estrella</taxon>
    </lineage>
</organism>
<accession>A0A0H5E7V5</accession>
<sequence length="278" mass="31350">MTVSTHQVFREEYPFFSYQDKIAGGNVEAIEEADLVFIFDRHKDPAHEEFFAGVIANYADKSVDIALVEESSELLGESLYEKLQERSPRKAIALSAMQIFGWDHAERELWLNKHKDEIRKIQHAAEILSGEKQGGAHEKIQALALLAACHNAIEPESKIDPRKHVDGILKSVQDEQNSLVTRLQEAGSVVIVMKQRELVVRTFNIRQDCLEASIQKAASLLKARGAESTSRKKLFIDLGTHHASLTGNPFIEKVQPFLERIGSHFKYILLNPEKGVLK</sequence>
<dbReference type="Proteomes" id="UP000220251">
    <property type="component" value="Unassembled WGS sequence"/>
</dbReference>
<dbReference type="AlphaFoldDB" id="A0A0H5E7V5"/>
<reference evidence="2" key="1">
    <citation type="submission" date="2015-06" db="EMBL/GenBank/DDBJ databases">
        <authorList>
            <person name="Bertelli C."/>
        </authorList>
    </citation>
    <scope>NUCLEOTIDE SEQUENCE [LARGE SCALE GENOMIC DNA]</scope>
    <source>
        <strain evidence="2">CRIB-30</strain>
    </source>
</reference>
<dbReference type="EMBL" id="CWGJ01000028">
    <property type="protein sequence ID" value="CRX39415.1"/>
    <property type="molecule type" value="Genomic_DNA"/>
</dbReference>
<protein>
    <submittedName>
        <fullName evidence="1">Uncharacterized protein</fullName>
    </submittedName>
</protein>
<proteinExistence type="predicted"/>
<evidence type="ECO:0000313" key="2">
    <source>
        <dbReference type="Proteomes" id="UP000220251"/>
    </source>
</evidence>